<sequence>MVYRKDGESLDELITRFTKETTDSKVLRDFLRHMNMDAMRRHKQPLWKRLNTKGN</sequence>
<dbReference type="STRING" id="1122934.SAMN02745691_01042"/>
<protein>
    <submittedName>
        <fullName evidence="1">Uncharacterized protein</fullName>
    </submittedName>
</protein>
<dbReference type="RefSeq" id="WP_178138539.1">
    <property type="nucleotide sequence ID" value="NZ_FQYT01000009.1"/>
</dbReference>
<organism evidence="1 2">
    <name type="scientific">Parasporobacterium paucivorans DSM 15970</name>
    <dbReference type="NCBI Taxonomy" id="1122934"/>
    <lineage>
        <taxon>Bacteria</taxon>
        <taxon>Bacillati</taxon>
        <taxon>Bacillota</taxon>
        <taxon>Clostridia</taxon>
        <taxon>Lachnospirales</taxon>
        <taxon>Lachnospiraceae</taxon>
        <taxon>Parasporobacterium</taxon>
    </lineage>
</organism>
<name>A0A1M6F3R6_9FIRM</name>
<keyword evidence="2" id="KW-1185">Reference proteome</keyword>
<dbReference type="Proteomes" id="UP000184342">
    <property type="component" value="Unassembled WGS sequence"/>
</dbReference>
<proteinExistence type="predicted"/>
<gene>
    <name evidence="1" type="ORF">SAMN02745691_01042</name>
</gene>
<dbReference type="AlphaFoldDB" id="A0A1M6F3R6"/>
<accession>A0A1M6F3R6</accession>
<evidence type="ECO:0000313" key="2">
    <source>
        <dbReference type="Proteomes" id="UP000184342"/>
    </source>
</evidence>
<reference evidence="1 2" key="1">
    <citation type="submission" date="2016-11" db="EMBL/GenBank/DDBJ databases">
        <authorList>
            <person name="Jaros S."/>
            <person name="Januszkiewicz K."/>
            <person name="Wedrychowicz H."/>
        </authorList>
    </citation>
    <scope>NUCLEOTIDE SEQUENCE [LARGE SCALE GENOMIC DNA]</scope>
    <source>
        <strain evidence="1 2">DSM 15970</strain>
    </source>
</reference>
<dbReference type="EMBL" id="FQYT01000009">
    <property type="protein sequence ID" value="SHI92310.1"/>
    <property type="molecule type" value="Genomic_DNA"/>
</dbReference>
<evidence type="ECO:0000313" key="1">
    <source>
        <dbReference type="EMBL" id="SHI92310.1"/>
    </source>
</evidence>